<feature type="transmembrane region" description="Helical" evidence="1">
    <location>
        <begin position="21"/>
        <end position="45"/>
    </location>
</feature>
<dbReference type="RefSeq" id="WP_273736803.1">
    <property type="nucleotide sequence ID" value="NZ_JAQIVI010000013.1"/>
</dbReference>
<reference evidence="2 3" key="1">
    <citation type="journal article" date="2019" name="Int. J. Syst. Evol. Microbiol.">
        <title>The Global Catalogue of Microorganisms (GCM) 10K type strain sequencing project: providing services to taxonomists for standard genome sequencing and annotation.</title>
        <authorList>
            <consortium name="The Broad Institute Genomics Platform"/>
            <consortium name="The Broad Institute Genome Sequencing Center for Infectious Disease"/>
            <person name="Wu L."/>
            <person name="Ma J."/>
        </authorList>
    </citation>
    <scope>NUCLEOTIDE SEQUENCE [LARGE SCALE GENOMIC DNA]</scope>
    <source>
        <strain evidence="2 3">LMG 29247</strain>
    </source>
</reference>
<proteinExistence type="predicted"/>
<dbReference type="AlphaFoldDB" id="A0ABD5SF15"/>
<organism evidence="2 3">
    <name type="scientific">Natrinema soli</name>
    <dbReference type="NCBI Taxonomy" id="1930624"/>
    <lineage>
        <taxon>Archaea</taxon>
        <taxon>Methanobacteriati</taxon>
        <taxon>Methanobacteriota</taxon>
        <taxon>Stenosarchaea group</taxon>
        <taxon>Halobacteria</taxon>
        <taxon>Halobacteriales</taxon>
        <taxon>Natrialbaceae</taxon>
        <taxon>Natrinema</taxon>
    </lineage>
</organism>
<evidence type="ECO:0000313" key="3">
    <source>
        <dbReference type="Proteomes" id="UP001596383"/>
    </source>
</evidence>
<dbReference type="Proteomes" id="UP001596383">
    <property type="component" value="Unassembled WGS sequence"/>
</dbReference>
<feature type="transmembrane region" description="Helical" evidence="1">
    <location>
        <begin position="51"/>
        <end position="72"/>
    </location>
</feature>
<keyword evidence="1" id="KW-1133">Transmembrane helix</keyword>
<name>A0ABD5SF15_9EURY</name>
<sequence>MSLESVFRRYRQVDQWFEARPFVHGLVLAVVIGSVWAVSAVLINGQSPSTAARYGLVAGIAAFAVASSVALVRR</sequence>
<evidence type="ECO:0000313" key="2">
    <source>
        <dbReference type="EMBL" id="MFC6763693.1"/>
    </source>
</evidence>
<dbReference type="EMBL" id="JBHSWV010000013">
    <property type="protein sequence ID" value="MFC6763693.1"/>
    <property type="molecule type" value="Genomic_DNA"/>
</dbReference>
<comment type="caution">
    <text evidence="2">The sequence shown here is derived from an EMBL/GenBank/DDBJ whole genome shotgun (WGS) entry which is preliminary data.</text>
</comment>
<accession>A0ABD5SF15</accession>
<keyword evidence="3" id="KW-1185">Reference proteome</keyword>
<gene>
    <name evidence="2" type="ORF">ACFQE6_01005</name>
</gene>
<evidence type="ECO:0000256" key="1">
    <source>
        <dbReference type="SAM" id="Phobius"/>
    </source>
</evidence>
<keyword evidence="1" id="KW-0812">Transmembrane</keyword>
<protein>
    <submittedName>
        <fullName evidence="2">Uncharacterized protein</fullName>
    </submittedName>
</protein>
<keyword evidence="1" id="KW-0472">Membrane</keyword>